<dbReference type="SUPFAM" id="SSF51905">
    <property type="entry name" value="FAD/NAD(P)-binding domain"/>
    <property type="match status" value="1"/>
</dbReference>
<dbReference type="PANTHER" id="PTHR43104:SF2">
    <property type="entry name" value="L-2-HYDROXYGLUTARATE DEHYDROGENASE, MITOCHONDRIAL"/>
    <property type="match status" value="1"/>
</dbReference>
<dbReference type="InterPro" id="IPR036188">
    <property type="entry name" value="FAD/NAD-bd_sf"/>
</dbReference>
<comment type="similarity">
    <text evidence="5">Belongs to the L2HGDH family.</text>
</comment>
<dbReference type="AlphaFoldDB" id="A0A1H3VZU3"/>
<dbReference type="GO" id="GO:0047545">
    <property type="term" value="F:(S)-2-hydroxyglutarate dehydrogenase activity"/>
    <property type="evidence" value="ECO:0007669"/>
    <property type="project" value="TreeGrafter"/>
</dbReference>
<dbReference type="STRING" id="37625.SAMN05660420_00357"/>
<dbReference type="Proteomes" id="UP000199409">
    <property type="component" value="Unassembled WGS sequence"/>
</dbReference>
<accession>A0A1H3VZU3</accession>
<reference evidence="7 8" key="1">
    <citation type="submission" date="2016-10" db="EMBL/GenBank/DDBJ databases">
        <authorList>
            <person name="de Groot N.N."/>
        </authorList>
    </citation>
    <scope>NUCLEOTIDE SEQUENCE [LARGE SCALE GENOMIC DNA]</scope>
    <source>
        <strain evidence="7 8">DSM 7343</strain>
    </source>
</reference>
<dbReference type="NCBIfam" id="NF008726">
    <property type="entry name" value="PRK11728.1"/>
    <property type="match status" value="1"/>
</dbReference>
<dbReference type="Gene3D" id="3.30.9.10">
    <property type="entry name" value="D-Amino Acid Oxidase, subunit A, domain 2"/>
    <property type="match status" value="1"/>
</dbReference>
<evidence type="ECO:0000256" key="3">
    <source>
        <dbReference type="ARBA" id="ARBA00022827"/>
    </source>
</evidence>
<name>A0A1H3VZU3_9BACT</name>
<dbReference type="EMBL" id="FNQN01000001">
    <property type="protein sequence ID" value="SDZ79724.1"/>
    <property type="molecule type" value="Genomic_DNA"/>
</dbReference>
<evidence type="ECO:0000256" key="5">
    <source>
        <dbReference type="ARBA" id="ARBA00037941"/>
    </source>
</evidence>
<dbReference type="GO" id="GO:0005737">
    <property type="term" value="C:cytoplasm"/>
    <property type="evidence" value="ECO:0007669"/>
    <property type="project" value="TreeGrafter"/>
</dbReference>
<sequence length="398" mass="44360">MKAYDFIVIGGGIIGLATARQLQQQYHGAKIVVLEKEKELASHQTRHNSGVIHAGVYYAPGSLKARFCREGNLDTKQFCREHDIPFRETGKLLVATDEQDAVRMQDLLERCRKNEIKTEVFDQQQLHEFEPNVVGVAATWVASSGIVDYEQVAQKLAEQIRSAGGEIYPNCRVTGLSESADMVVKTTLGTFSGRFLVSCAGLYSDRIIQMLGQQPTFKILPFRGEYFQLPKEKSQIVTHPIYPIPNPDLPFLGIHLTPMIDGTLTVGPNATLALAREGYSRWKIDLHDLIEMLSYSGLYRLVMKYPLPTLMELKNSLYRPGYLKLVNRYCPQVTLSDLRPYPAGVRAQAVKADGTTLDDFLFVESERSLIVGNAPSPAATSAMPIARHICDKVSKLIA</sequence>
<evidence type="ECO:0000256" key="2">
    <source>
        <dbReference type="ARBA" id="ARBA00022630"/>
    </source>
</evidence>
<dbReference type="RefSeq" id="WP_092344210.1">
    <property type="nucleotide sequence ID" value="NZ_FNQN01000001.1"/>
</dbReference>
<keyword evidence="2" id="KW-0285">Flavoprotein</keyword>
<dbReference type="OrthoDB" id="9801699at2"/>
<evidence type="ECO:0000313" key="8">
    <source>
        <dbReference type="Proteomes" id="UP000199409"/>
    </source>
</evidence>
<keyword evidence="3" id="KW-0274">FAD</keyword>
<evidence type="ECO:0000256" key="4">
    <source>
        <dbReference type="ARBA" id="ARBA00023002"/>
    </source>
</evidence>
<evidence type="ECO:0000313" key="7">
    <source>
        <dbReference type="EMBL" id="SDZ79724.1"/>
    </source>
</evidence>
<keyword evidence="8" id="KW-1185">Reference proteome</keyword>
<proteinExistence type="inferred from homology"/>
<gene>
    <name evidence="7" type="ORF">SAMN05660420_00357</name>
</gene>
<dbReference type="Gene3D" id="3.50.50.60">
    <property type="entry name" value="FAD/NAD(P)-binding domain"/>
    <property type="match status" value="1"/>
</dbReference>
<organism evidence="7 8">
    <name type="scientific">Desulfuromusa kysingii</name>
    <dbReference type="NCBI Taxonomy" id="37625"/>
    <lineage>
        <taxon>Bacteria</taxon>
        <taxon>Pseudomonadati</taxon>
        <taxon>Thermodesulfobacteriota</taxon>
        <taxon>Desulfuromonadia</taxon>
        <taxon>Desulfuromonadales</taxon>
        <taxon>Geopsychrobacteraceae</taxon>
        <taxon>Desulfuromusa</taxon>
    </lineage>
</organism>
<evidence type="ECO:0000259" key="6">
    <source>
        <dbReference type="Pfam" id="PF01266"/>
    </source>
</evidence>
<keyword evidence="4" id="KW-0560">Oxidoreductase</keyword>
<protein>
    <submittedName>
        <fullName evidence="7">L-2-hydroxyglutarate oxidase</fullName>
    </submittedName>
</protein>
<dbReference type="InterPro" id="IPR006076">
    <property type="entry name" value="FAD-dep_OxRdtase"/>
</dbReference>
<dbReference type="Pfam" id="PF01266">
    <property type="entry name" value="DAO"/>
    <property type="match status" value="1"/>
</dbReference>
<evidence type="ECO:0000256" key="1">
    <source>
        <dbReference type="ARBA" id="ARBA00001974"/>
    </source>
</evidence>
<feature type="domain" description="FAD dependent oxidoreductase" evidence="6">
    <location>
        <begin position="5"/>
        <end position="391"/>
    </location>
</feature>
<dbReference type="PANTHER" id="PTHR43104">
    <property type="entry name" value="L-2-HYDROXYGLUTARATE DEHYDROGENASE, MITOCHONDRIAL"/>
    <property type="match status" value="1"/>
</dbReference>
<comment type="cofactor">
    <cofactor evidence="1">
        <name>FAD</name>
        <dbReference type="ChEBI" id="CHEBI:57692"/>
    </cofactor>
</comment>